<feature type="region of interest" description="Disordered" evidence="1">
    <location>
        <begin position="174"/>
        <end position="194"/>
    </location>
</feature>
<proteinExistence type="predicted"/>
<name>A0ABY1XGG4_9HYPH</name>
<accession>A0ABY1XGG4</accession>
<gene>
    <name evidence="2" type="ORF">ELH98_04690</name>
</gene>
<keyword evidence="3" id="KW-1185">Reference proteome</keyword>
<comment type="caution">
    <text evidence="2">The sequence shown here is derived from an EMBL/GenBank/DDBJ whole genome shotgun (WGS) entry which is preliminary data.</text>
</comment>
<dbReference type="Proteomes" id="UP000291659">
    <property type="component" value="Unassembled WGS sequence"/>
</dbReference>
<evidence type="ECO:0000313" key="3">
    <source>
        <dbReference type="Proteomes" id="UP000291659"/>
    </source>
</evidence>
<sequence length="209" mass="23225">MDCLPLKSPEMLKGFVFSRSPRATAVLILPPLWHYSAMLWVEFWADPAATAATLPSGLSSDPKSNGHAVMMFLDWQFTAQDDEHVDPARYQYREAFVLLDAMHRNAPVMWCRSVFGDNDAALARGWTQGSPKKRGSIFQTRASRLAMALFVLSFWIAIAGRRLKRSCPARVRRTASTGVEDESSAMSAPATNARSLEPVRMAPRMAGSF</sequence>
<protein>
    <submittedName>
        <fullName evidence="2">Acetoacetate decarboxylase</fullName>
    </submittedName>
</protein>
<reference evidence="2 3" key="1">
    <citation type="submission" date="2019-02" db="EMBL/GenBank/DDBJ databases">
        <title>The genomic architecture of introgression among sibling species of bacteria.</title>
        <authorList>
            <person name="Cavassim M.I.A."/>
            <person name="Moeskjaer S."/>
            <person name="Moslemi C."/>
            <person name="Fields B."/>
            <person name="Bachmann A."/>
            <person name="Vilhjalmsson B."/>
            <person name="Schierup M.H."/>
            <person name="Young J.P.W."/>
            <person name="Andersen S.U."/>
        </authorList>
    </citation>
    <scope>NUCLEOTIDE SEQUENCE [LARGE SCALE GENOMIC DNA]</scope>
    <source>
        <strain evidence="2 3">SM141A</strain>
    </source>
</reference>
<organism evidence="2 3">
    <name type="scientific">Rhizobium ruizarguesonis</name>
    <dbReference type="NCBI Taxonomy" id="2081791"/>
    <lineage>
        <taxon>Bacteria</taxon>
        <taxon>Pseudomonadati</taxon>
        <taxon>Pseudomonadota</taxon>
        <taxon>Alphaproteobacteria</taxon>
        <taxon>Hyphomicrobiales</taxon>
        <taxon>Rhizobiaceae</taxon>
        <taxon>Rhizobium/Agrobacterium group</taxon>
        <taxon>Rhizobium</taxon>
    </lineage>
</organism>
<dbReference type="Pfam" id="PF06314">
    <property type="entry name" value="ADC"/>
    <property type="match status" value="1"/>
</dbReference>
<dbReference type="InterPro" id="IPR023375">
    <property type="entry name" value="ADC_dom_sf"/>
</dbReference>
<evidence type="ECO:0000256" key="1">
    <source>
        <dbReference type="SAM" id="MobiDB-lite"/>
    </source>
</evidence>
<dbReference type="InterPro" id="IPR010451">
    <property type="entry name" value="Acetoacetate_decarboxylase"/>
</dbReference>
<dbReference type="EMBL" id="SIOX01000001">
    <property type="protein sequence ID" value="TAX84327.1"/>
    <property type="molecule type" value="Genomic_DNA"/>
</dbReference>
<feature type="compositionally biased region" description="Polar residues" evidence="1">
    <location>
        <begin position="184"/>
        <end position="194"/>
    </location>
</feature>
<evidence type="ECO:0000313" key="2">
    <source>
        <dbReference type="EMBL" id="TAX84327.1"/>
    </source>
</evidence>
<dbReference type="Gene3D" id="2.40.400.10">
    <property type="entry name" value="Acetoacetate decarboxylase-like"/>
    <property type="match status" value="1"/>
</dbReference>
<dbReference type="SUPFAM" id="SSF160104">
    <property type="entry name" value="Acetoacetate decarboxylase-like"/>
    <property type="match status" value="1"/>
</dbReference>